<dbReference type="InterPro" id="IPR036691">
    <property type="entry name" value="Endo/exonu/phosph_ase_sf"/>
</dbReference>
<feature type="domain" description="Endonuclease/exonuclease/phosphatase" evidence="1">
    <location>
        <begin position="21"/>
        <end position="71"/>
    </location>
</feature>
<reference evidence="2 3" key="1">
    <citation type="journal article" date="2013" name="Curr. Biol.">
        <title>The Genome of the Foraminiferan Reticulomyxa filosa.</title>
        <authorList>
            <person name="Glockner G."/>
            <person name="Hulsmann N."/>
            <person name="Schleicher M."/>
            <person name="Noegel A.A."/>
            <person name="Eichinger L."/>
            <person name="Gallinger C."/>
            <person name="Pawlowski J."/>
            <person name="Sierra R."/>
            <person name="Euteneuer U."/>
            <person name="Pillet L."/>
            <person name="Moustafa A."/>
            <person name="Platzer M."/>
            <person name="Groth M."/>
            <person name="Szafranski K."/>
            <person name="Schliwa M."/>
        </authorList>
    </citation>
    <scope>NUCLEOTIDE SEQUENCE [LARGE SCALE GENOMIC DNA]</scope>
</reference>
<feature type="non-terminal residue" evidence="2">
    <location>
        <position position="192"/>
    </location>
</feature>
<proteinExistence type="predicted"/>
<name>X6PEM4_RETFI</name>
<dbReference type="OrthoDB" id="5549573at2759"/>
<dbReference type="Proteomes" id="UP000023152">
    <property type="component" value="Unassembled WGS sequence"/>
</dbReference>
<comment type="caution">
    <text evidence="2">The sequence shown here is derived from an EMBL/GenBank/DDBJ whole genome shotgun (WGS) entry which is preliminary data.</text>
</comment>
<dbReference type="InterPro" id="IPR005135">
    <property type="entry name" value="Endo/exonuclease/phosphatase"/>
</dbReference>
<accession>X6PEM4</accession>
<dbReference type="EMBL" id="ASPP01000420">
    <property type="protein sequence ID" value="ETO36671.1"/>
    <property type="molecule type" value="Genomic_DNA"/>
</dbReference>
<keyword evidence="3" id="KW-1185">Reference proteome</keyword>
<sequence length="192" mass="22709">MYLVMSRVGWKSLILQFLSKSAAQKITEHIIIGDWNAHHPAWLDQNTDDVGDCILDFITSNGLHIINTLPYQVLISHYVHHLFFHLLVIGERIILIWMCTQITFNIKTTWSSPRIETWEQFRLRLILLYWILDKAVESWTKCVVEAGGVTIESSKIKEQRISKQLQRKLLFKKHQHMDDKHYDIVKKDIIFK</sequence>
<dbReference type="SUPFAM" id="SSF56219">
    <property type="entry name" value="DNase I-like"/>
    <property type="match status" value="1"/>
</dbReference>
<evidence type="ECO:0000313" key="2">
    <source>
        <dbReference type="EMBL" id="ETO36671.1"/>
    </source>
</evidence>
<evidence type="ECO:0000313" key="3">
    <source>
        <dbReference type="Proteomes" id="UP000023152"/>
    </source>
</evidence>
<dbReference type="Pfam" id="PF14529">
    <property type="entry name" value="Exo_endo_phos_2"/>
    <property type="match status" value="1"/>
</dbReference>
<gene>
    <name evidence="2" type="ORF">RFI_00392</name>
</gene>
<organism evidence="2 3">
    <name type="scientific">Reticulomyxa filosa</name>
    <dbReference type="NCBI Taxonomy" id="46433"/>
    <lineage>
        <taxon>Eukaryota</taxon>
        <taxon>Sar</taxon>
        <taxon>Rhizaria</taxon>
        <taxon>Retaria</taxon>
        <taxon>Foraminifera</taxon>
        <taxon>Monothalamids</taxon>
        <taxon>Reticulomyxidae</taxon>
        <taxon>Reticulomyxa</taxon>
    </lineage>
</organism>
<evidence type="ECO:0000259" key="1">
    <source>
        <dbReference type="Pfam" id="PF14529"/>
    </source>
</evidence>
<dbReference type="Gene3D" id="3.60.10.10">
    <property type="entry name" value="Endonuclease/exonuclease/phosphatase"/>
    <property type="match status" value="1"/>
</dbReference>
<dbReference type="GO" id="GO:0003824">
    <property type="term" value="F:catalytic activity"/>
    <property type="evidence" value="ECO:0007669"/>
    <property type="project" value="InterPro"/>
</dbReference>
<protein>
    <recommendedName>
        <fullName evidence="1">Endonuclease/exonuclease/phosphatase domain-containing protein</fullName>
    </recommendedName>
</protein>
<dbReference type="AlphaFoldDB" id="X6PEM4"/>